<proteinExistence type="predicted"/>
<reference evidence="2" key="2">
    <citation type="submission" date="2024-04" db="EMBL/GenBank/DDBJ databases">
        <authorList>
            <person name="Chen Y."/>
            <person name="Shah S."/>
            <person name="Dougan E. K."/>
            <person name="Thang M."/>
            <person name="Chan C."/>
        </authorList>
    </citation>
    <scope>NUCLEOTIDE SEQUENCE [LARGE SCALE GENOMIC DNA]</scope>
</reference>
<evidence type="ECO:0000313" key="1">
    <source>
        <dbReference type="EMBL" id="CAI3998953.1"/>
    </source>
</evidence>
<gene>
    <name evidence="1" type="ORF">C1SCF055_LOCUS25210</name>
</gene>
<dbReference type="AlphaFoldDB" id="A0A9P1CWI9"/>
<evidence type="ECO:0000313" key="2">
    <source>
        <dbReference type="EMBL" id="CAL1152328.1"/>
    </source>
</evidence>
<organism evidence="1">
    <name type="scientific">Cladocopium goreaui</name>
    <dbReference type="NCBI Taxonomy" id="2562237"/>
    <lineage>
        <taxon>Eukaryota</taxon>
        <taxon>Sar</taxon>
        <taxon>Alveolata</taxon>
        <taxon>Dinophyceae</taxon>
        <taxon>Suessiales</taxon>
        <taxon>Symbiodiniaceae</taxon>
        <taxon>Cladocopium</taxon>
    </lineage>
</organism>
<protein>
    <submittedName>
        <fullName evidence="1">Uncharacterized protein</fullName>
    </submittedName>
</protein>
<keyword evidence="3" id="KW-1185">Reference proteome</keyword>
<dbReference type="EMBL" id="CAMXCT020002558">
    <property type="protein sequence ID" value="CAL1152328.1"/>
    <property type="molecule type" value="Genomic_DNA"/>
</dbReference>
<dbReference type="EMBL" id="CAMXCT010002558">
    <property type="protein sequence ID" value="CAI3998953.1"/>
    <property type="molecule type" value="Genomic_DNA"/>
</dbReference>
<sequence length="148" mass="16357">MYGLDGADLQHCGPEEEAVIWADGTRSHGLAGAVPDGHGTLWEEGLCFEGCFERGLRALTGKVTLRNGVVYEGEFSRDGRRHDHGRRFLRCGWDLIEIFHMLGRCVKMRVLCLRRNHSRHEALTSGLANARSLPTMGLPLACAGPEKS</sequence>
<dbReference type="Proteomes" id="UP001152797">
    <property type="component" value="Unassembled WGS sequence"/>
</dbReference>
<dbReference type="SUPFAM" id="SSF82185">
    <property type="entry name" value="Histone H3 K4-specific methyltransferase SET7/9 N-terminal domain"/>
    <property type="match status" value="1"/>
</dbReference>
<evidence type="ECO:0000313" key="3">
    <source>
        <dbReference type="Proteomes" id="UP001152797"/>
    </source>
</evidence>
<dbReference type="EMBL" id="CAMXCT030002558">
    <property type="protein sequence ID" value="CAL4786265.1"/>
    <property type="molecule type" value="Genomic_DNA"/>
</dbReference>
<dbReference type="OrthoDB" id="409586at2759"/>
<name>A0A9P1CWI9_9DINO</name>
<accession>A0A9P1CWI9</accession>
<comment type="caution">
    <text evidence="1">The sequence shown here is derived from an EMBL/GenBank/DDBJ whole genome shotgun (WGS) entry which is preliminary data.</text>
</comment>
<reference evidence="1" key="1">
    <citation type="submission" date="2022-10" db="EMBL/GenBank/DDBJ databases">
        <authorList>
            <person name="Chen Y."/>
            <person name="Dougan E. K."/>
            <person name="Chan C."/>
            <person name="Rhodes N."/>
            <person name="Thang M."/>
        </authorList>
    </citation>
    <scope>NUCLEOTIDE SEQUENCE</scope>
</reference>